<dbReference type="AlphaFoldDB" id="A0A0L6W7H2"/>
<organism evidence="1 2">
    <name type="scientific">Thermincola ferriacetica</name>
    <dbReference type="NCBI Taxonomy" id="281456"/>
    <lineage>
        <taxon>Bacteria</taxon>
        <taxon>Bacillati</taxon>
        <taxon>Bacillota</taxon>
        <taxon>Clostridia</taxon>
        <taxon>Eubacteriales</taxon>
        <taxon>Thermincolaceae</taxon>
        <taxon>Thermincola</taxon>
    </lineage>
</organism>
<proteinExistence type="predicted"/>
<gene>
    <name evidence="1" type="ORF">Tfer_0128</name>
</gene>
<reference evidence="2" key="1">
    <citation type="submission" date="2015-07" db="EMBL/GenBank/DDBJ databases">
        <title>Complete Genome of Thermincola ferriacetica strain Z-0001T.</title>
        <authorList>
            <person name="Lusk B."/>
            <person name="Badalamenti J.P."/>
            <person name="Parameswaran P."/>
            <person name="Bond D.R."/>
            <person name="Torres C.I."/>
        </authorList>
    </citation>
    <scope>NUCLEOTIDE SEQUENCE [LARGE SCALE GENOMIC DNA]</scope>
    <source>
        <strain evidence="2">Z-0001</strain>
    </source>
</reference>
<name>A0A0L6W7H2_9FIRM</name>
<evidence type="ECO:0000313" key="1">
    <source>
        <dbReference type="EMBL" id="KNZ71054.1"/>
    </source>
</evidence>
<protein>
    <submittedName>
        <fullName evidence="1">Uncharacterized protein</fullName>
    </submittedName>
</protein>
<dbReference type="EMBL" id="LGTE01000001">
    <property type="protein sequence ID" value="KNZ71054.1"/>
    <property type="molecule type" value="Genomic_DNA"/>
</dbReference>
<dbReference type="Proteomes" id="UP000037175">
    <property type="component" value="Unassembled WGS sequence"/>
</dbReference>
<keyword evidence="2" id="KW-1185">Reference proteome</keyword>
<accession>A0A0L6W7H2</accession>
<evidence type="ECO:0000313" key="2">
    <source>
        <dbReference type="Proteomes" id="UP000037175"/>
    </source>
</evidence>
<dbReference type="RefSeq" id="WP_052216431.1">
    <property type="nucleotide sequence ID" value="NZ_LGTE01000001.1"/>
</dbReference>
<sequence length="141" mass="16451">MAHFTVQHILIMRLVTQFNFPSFKSIHTLLYLASANNLEKHDIGFYDFIRTASGVYSFSLQSIIEELIQGELMDRKTIKLTEKGHHAYYALARALTPFEDYWARCVSQINLNPDFDQLQKSLKRHVLYRKAKINGKLFPVD</sequence>
<comment type="caution">
    <text evidence="1">The sequence shown here is derived from an EMBL/GenBank/DDBJ whole genome shotgun (WGS) entry which is preliminary data.</text>
</comment>